<keyword evidence="3" id="KW-0804">Transcription</keyword>
<evidence type="ECO:0000259" key="4">
    <source>
        <dbReference type="PROSITE" id="PS50949"/>
    </source>
</evidence>
<dbReference type="AlphaFoldDB" id="A0A7W6D3U0"/>
<proteinExistence type="predicted"/>
<dbReference type="SMART" id="SM00345">
    <property type="entry name" value="HTH_GNTR"/>
    <property type="match status" value="1"/>
</dbReference>
<dbReference type="GO" id="GO:0003700">
    <property type="term" value="F:DNA-binding transcription factor activity"/>
    <property type="evidence" value="ECO:0007669"/>
    <property type="project" value="InterPro"/>
</dbReference>
<dbReference type="PANTHER" id="PTHR43537:SF49">
    <property type="entry name" value="TRANSCRIPTIONAL REGULATORY PROTEIN"/>
    <property type="match status" value="1"/>
</dbReference>
<dbReference type="GO" id="GO:0003677">
    <property type="term" value="F:DNA binding"/>
    <property type="evidence" value="ECO:0007669"/>
    <property type="project" value="UniProtKB-KW"/>
</dbReference>
<dbReference type="InterPro" id="IPR008920">
    <property type="entry name" value="TF_FadR/GntR_C"/>
</dbReference>
<dbReference type="Pfam" id="PF07729">
    <property type="entry name" value="FCD"/>
    <property type="match status" value="1"/>
</dbReference>
<keyword evidence="1" id="KW-0805">Transcription regulation</keyword>
<dbReference type="SUPFAM" id="SSF46785">
    <property type="entry name" value="Winged helix' DNA-binding domain"/>
    <property type="match status" value="1"/>
</dbReference>
<dbReference type="InterPro" id="IPR011711">
    <property type="entry name" value="GntR_C"/>
</dbReference>
<evidence type="ECO:0000256" key="3">
    <source>
        <dbReference type="ARBA" id="ARBA00023163"/>
    </source>
</evidence>
<protein>
    <submittedName>
        <fullName evidence="5">DNA-binding GntR family transcriptional regulator</fullName>
    </submittedName>
</protein>
<dbReference type="Gene3D" id="1.20.120.530">
    <property type="entry name" value="GntR ligand-binding domain-like"/>
    <property type="match status" value="1"/>
</dbReference>
<dbReference type="PROSITE" id="PS50949">
    <property type="entry name" value="HTH_GNTR"/>
    <property type="match status" value="1"/>
</dbReference>
<evidence type="ECO:0000313" key="5">
    <source>
        <dbReference type="EMBL" id="MBB3975577.1"/>
    </source>
</evidence>
<gene>
    <name evidence="5" type="ORF">GGQ64_000764</name>
</gene>
<name>A0A7W6D3U0_9HYPH</name>
<comment type="caution">
    <text evidence="5">The sequence shown here is derived from an EMBL/GenBank/DDBJ whole genome shotgun (WGS) entry which is preliminary data.</text>
</comment>
<organism evidence="5 6">
    <name type="scientific">Mycoplana azooxidifex</name>
    <dbReference type="NCBI Taxonomy" id="1636188"/>
    <lineage>
        <taxon>Bacteria</taxon>
        <taxon>Pseudomonadati</taxon>
        <taxon>Pseudomonadota</taxon>
        <taxon>Alphaproteobacteria</taxon>
        <taxon>Hyphomicrobiales</taxon>
        <taxon>Rhizobiaceae</taxon>
        <taxon>Mycoplana</taxon>
    </lineage>
</organism>
<dbReference type="Proteomes" id="UP000574761">
    <property type="component" value="Unassembled WGS sequence"/>
</dbReference>
<dbReference type="RefSeq" id="WP_183799352.1">
    <property type="nucleotide sequence ID" value="NZ_JACIEE010000002.1"/>
</dbReference>
<dbReference type="EMBL" id="JACIEE010000002">
    <property type="protein sequence ID" value="MBB3975577.1"/>
    <property type="molecule type" value="Genomic_DNA"/>
</dbReference>
<dbReference type="SUPFAM" id="SSF48008">
    <property type="entry name" value="GntR ligand-binding domain-like"/>
    <property type="match status" value="1"/>
</dbReference>
<dbReference type="InterPro" id="IPR000524">
    <property type="entry name" value="Tscrpt_reg_HTH_GntR"/>
</dbReference>
<evidence type="ECO:0000313" key="6">
    <source>
        <dbReference type="Proteomes" id="UP000574761"/>
    </source>
</evidence>
<dbReference type="PANTHER" id="PTHR43537">
    <property type="entry name" value="TRANSCRIPTIONAL REGULATOR, GNTR FAMILY"/>
    <property type="match status" value="1"/>
</dbReference>
<dbReference type="Pfam" id="PF00392">
    <property type="entry name" value="GntR"/>
    <property type="match status" value="1"/>
</dbReference>
<dbReference type="CDD" id="cd07377">
    <property type="entry name" value="WHTH_GntR"/>
    <property type="match status" value="1"/>
</dbReference>
<feature type="domain" description="HTH gntR-type" evidence="4">
    <location>
        <begin position="16"/>
        <end position="83"/>
    </location>
</feature>
<reference evidence="5 6" key="1">
    <citation type="submission" date="2020-08" db="EMBL/GenBank/DDBJ databases">
        <title>Genomic Encyclopedia of Type Strains, Phase IV (KMG-IV): sequencing the most valuable type-strain genomes for metagenomic binning, comparative biology and taxonomic classification.</title>
        <authorList>
            <person name="Goeker M."/>
        </authorList>
    </citation>
    <scope>NUCLEOTIDE SEQUENCE [LARGE SCALE GENOMIC DNA]</scope>
    <source>
        <strain evidence="5 6">DSM 100211</strain>
    </source>
</reference>
<evidence type="ECO:0000256" key="1">
    <source>
        <dbReference type="ARBA" id="ARBA00023015"/>
    </source>
</evidence>
<dbReference type="InterPro" id="IPR036388">
    <property type="entry name" value="WH-like_DNA-bd_sf"/>
</dbReference>
<dbReference type="SMART" id="SM00895">
    <property type="entry name" value="FCD"/>
    <property type="match status" value="1"/>
</dbReference>
<evidence type="ECO:0000256" key="2">
    <source>
        <dbReference type="ARBA" id="ARBA00023125"/>
    </source>
</evidence>
<keyword evidence="6" id="KW-1185">Reference proteome</keyword>
<dbReference type="InterPro" id="IPR036390">
    <property type="entry name" value="WH_DNA-bd_sf"/>
</dbReference>
<keyword evidence="2 5" id="KW-0238">DNA-binding</keyword>
<accession>A0A7W6D3U0</accession>
<dbReference type="Gene3D" id="1.10.10.10">
    <property type="entry name" value="Winged helix-like DNA-binding domain superfamily/Winged helix DNA-binding domain"/>
    <property type="match status" value="1"/>
</dbReference>
<sequence length="237" mass="26775">MPTTELYPSPESGAAQSIATGIYRELETMIIEGALAPGDRINEKSFADQRGISRGPIREACRRLEEAGLVEFKVNRGFFVRVLDLREVLEIYDVRAALFAHAGRILARRITGDQLAELTALHEEMEAAVEAREADSFYTLNRRFHSSIMAFTRNGHLADIYEGLDRELHIWRKRALILDGNVRASSAEHGLILEVLRNGNPSRIAQVLRDHSLAGRNRLLRTMPEQVAKLQTDWDDD</sequence>